<dbReference type="Proteomes" id="UP000249936">
    <property type="component" value="Unassembled WGS sequence"/>
</dbReference>
<keyword evidence="2" id="KW-0255">Endonuclease</keyword>
<proteinExistence type="predicted"/>
<dbReference type="GO" id="GO:0016787">
    <property type="term" value="F:hydrolase activity"/>
    <property type="evidence" value="ECO:0007669"/>
    <property type="project" value="InterPro"/>
</dbReference>
<feature type="domain" description="Helicase/UvrB N-terminal" evidence="1">
    <location>
        <begin position="11"/>
        <end position="254"/>
    </location>
</feature>
<dbReference type="Gene3D" id="3.40.50.300">
    <property type="entry name" value="P-loop containing nucleotide triphosphate hydrolases"/>
    <property type="match status" value="1"/>
</dbReference>
<name>A0A2X1PK52_HAEIF</name>
<dbReference type="GO" id="GO:0005524">
    <property type="term" value="F:ATP binding"/>
    <property type="evidence" value="ECO:0007669"/>
    <property type="project" value="InterPro"/>
</dbReference>
<gene>
    <name evidence="2" type="ORF">NCTC11872_00896</name>
</gene>
<evidence type="ECO:0000259" key="1">
    <source>
        <dbReference type="Pfam" id="PF04851"/>
    </source>
</evidence>
<dbReference type="InterPro" id="IPR006935">
    <property type="entry name" value="Helicase/UvrB_N"/>
</dbReference>
<dbReference type="GO" id="GO:0004519">
    <property type="term" value="F:endonuclease activity"/>
    <property type="evidence" value="ECO:0007669"/>
    <property type="project" value="UniProtKB-KW"/>
</dbReference>
<dbReference type="EMBL" id="UASK01000005">
    <property type="protein sequence ID" value="SPX41299.1"/>
    <property type="molecule type" value="Genomic_DNA"/>
</dbReference>
<organism evidence="2 3">
    <name type="scientific">Haemophilus influenzae</name>
    <dbReference type="NCBI Taxonomy" id="727"/>
    <lineage>
        <taxon>Bacteria</taxon>
        <taxon>Pseudomonadati</taxon>
        <taxon>Pseudomonadota</taxon>
        <taxon>Gammaproteobacteria</taxon>
        <taxon>Pasteurellales</taxon>
        <taxon>Pasteurellaceae</taxon>
        <taxon>Haemophilus</taxon>
    </lineage>
</organism>
<evidence type="ECO:0000313" key="3">
    <source>
        <dbReference type="Proteomes" id="UP000249936"/>
    </source>
</evidence>
<keyword evidence="2" id="KW-0378">Hydrolase</keyword>
<dbReference type="InterPro" id="IPR027417">
    <property type="entry name" value="P-loop_NTPase"/>
</dbReference>
<dbReference type="AlphaFoldDB" id="A0A2X1PK52"/>
<dbReference type="GO" id="GO:0003677">
    <property type="term" value="F:DNA binding"/>
    <property type="evidence" value="ECO:0007669"/>
    <property type="project" value="InterPro"/>
</dbReference>
<reference evidence="2 3" key="1">
    <citation type="submission" date="2018-06" db="EMBL/GenBank/DDBJ databases">
        <authorList>
            <consortium name="Pathogen Informatics"/>
            <person name="Doyle S."/>
        </authorList>
    </citation>
    <scope>NUCLEOTIDE SEQUENCE [LARGE SCALE GENOMIC DNA]</scope>
    <source>
        <strain evidence="2 3">NCTC11872</strain>
    </source>
</reference>
<dbReference type="SUPFAM" id="SSF52540">
    <property type="entry name" value="P-loop containing nucleoside triphosphate hydrolases"/>
    <property type="match status" value="1"/>
</dbReference>
<evidence type="ECO:0000313" key="2">
    <source>
        <dbReference type="EMBL" id="SPX41299.1"/>
    </source>
</evidence>
<dbReference type="Pfam" id="PF04851">
    <property type="entry name" value="ResIII"/>
    <property type="match status" value="1"/>
</dbReference>
<sequence>MAGFTYEKNLPHQERAIESVLAVFDLVHLNTKVQNDENPLIEFAGSLKTDNLQKIQQANNVADIALSHSNVLDISMETGTGKTYTYTKTMFELNRELGVFKFIVVVPTLSIKAGTKNFLQSTSLAEHFRKDFAGQYGETEIELYVVESQKNKAKKAFMPSEIVRFVQAEDKQKIHVLLINAGMINSDTMAGKDKGNDGSRLIKDKFSVPFEALASTNPFVIIDEPHKFPTSKKTWENIQKFNAQFILRYGATFNNQFENLLYRLSAIDAFNDDLVKGIRAFTEQIDGDNGERIKLIDLDGKEATFILDKQAFKLSKGENLNRIHQAISDLFVSEMNKSVLVLSNGIELKKGDTINPYSYSDTVRDKMMRQAIRKHFVLEKELLTRNGGRIKPLTLFFIDDIALAIVMRKINFQAA</sequence>
<keyword evidence="2" id="KW-0540">Nuclease</keyword>
<protein>
    <submittedName>
        <fullName evidence="2">Type iii restriction-modification system endonuclease</fullName>
    </submittedName>
</protein>
<accession>A0A2X1PK52</accession>